<dbReference type="Gene3D" id="1.10.10.60">
    <property type="entry name" value="Homeodomain-like"/>
    <property type="match status" value="1"/>
</dbReference>
<dbReference type="SUPFAM" id="SSF48498">
    <property type="entry name" value="Tetracyclin repressor-like, C-terminal domain"/>
    <property type="match status" value="1"/>
</dbReference>
<dbReference type="InterPro" id="IPR001647">
    <property type="entry name" value="HTH_TetR"/>
</dbReference>
<organism evidence="5">
    <name type="scientific">uncultured Nocardioidaceae bacterium</name>
    <dbReference type="NCBI Taxonomy" id="253824"/>
    <lineage>
        <taxon>Bacteria</taxon>
        <taxon>Bacillati</taxon>
        <taxon>Actinomycetota</taxon>
        <taxon>Actinomycetes</taxon>
        <taxon>Propionibacteriales</taxon>
        <taxon>Nocardioidaceae</taxon>
        <taxon>environmental samples</taxon>
    </lineage>
</organism>
<proteinExistence type="predicted"/>
<dbReference type="InterPro" id="IPR050109">
    <property type="entry name" value="HTH-type_TetR-like_transc_reg"/>
</dbReference>
<dbReference type="Pfam" id="PF00440">
    <property type="entry name" value="TetR_N"/>
    <property type="match status" value="1"/>
</dbReference>
<dbReference type="PANTHER" id="PTHR30055">
    <property type="entry name" value="HTH-TYPE TRANSCRIPTIONAL REGULATOR RUTR"/>
    <property type="match status" value="1"/>
</dbReference>
<reference evidence="5" key="1">
    <citation type="submission" date="2020-02" db="EMBL/GenBank/DDBJ databases">
        <authorList>
            <person name="Meier V. D."/>
        </authorList>
    </citation>
    <scope>NUCLEOTIDE SEQUENCE</scope>
    <source>
        <strain evidence="5">AVDCRST_MAG36</strain>
    </source>
</reference>
<name>A0A6J4LSD3_9ACTN</name>
<dbReference type="InterPro" id="IPR036271">
    <property type="entry name" value="Tet_transcr_reg_TetR-rel_C_sf"/>
</dbReference>
<dbReference type="PRINTS" id="PR00455">
    <property type="entry name" value="HTHTETR"/>
</dbReference>
<evidence type="ECO:0000313" key="5">
    <source>
        <dbReference type="EMBL" id="CAA9340278.1"/>
    </source>
</evidence>
<dbReference type="SUPFAM" id="SSF46689">
    <property type="entry name" value="Homeodomain-like"/>
    <property type="match status" value="1"/>
</dbReference>
<gene>
    <name evidence="5" type="ORF">AVDCRST_MAG36-1372</name>
</gene>
<dbReference type="PROSITE" id="PS50977">
    <property type="entry name" value="HTH_TETR_2"/>
    <property type="match status" value="1"/>
</dbReference>
<keyword evidence="1 2" id="KW-0238">DNA-binding</keyword>
<dbReference type="InterPro" id="IPR009057">
    <property type="entry name" value="Homeodomain-like_sf"/>
</dbReference>
<dbReference type="Pfam" id="PF17920">
    <property type="entry name" value="TetR_C_16"/>
    <property type="match status" value="1"/>
</dbReference>
<feature type="domain" description="HTH tetR-type" evidence="4">
    <location>
        <begin position="17"/>
        <end position="77"/>
    </location>
</feature>
<dbReference type="PANTHER" id="PTHR30055:SF235">
    <property type="entry name" value="TRANSCRIPTIONAL REGULATORY PROTEIN"/>
    <property type="match status" value="1"/>
</dbReference>
<dbReference type="GO" id="GO:0000976">
    <property type="term" value="F:transcription cis-regulatory region binding"/>
    <property type="evidence" value="ECO:0007669"/>
    <property type="project" value="TreeGrafter"/>
</dbReference>
<evidence type="ECO:0000256" key="3">
    <source>
        <dbReference type="SAM" id="MobiDB-lite"/>
    </source>
</evidence>
<dbReference type="Gene3D" id="1.10.357.10">
    <property type="entry name" value="Tetracycline Repressor, domain 2"/>
    <property type="match status" value="1"/>
</dbReference>
<dbReference type="AlphaFoldDB" id="A0A6J4LSD3"/>
<evidence type="ECO:0000256" key="2">
    <source>
        <dbReference type="PROSITE-ProRule" id="PRU00335"/>
    </source>
</evidence>
<feature type="region of interest" description="Disordered" evidence="3">
    <location>
        <begin position="198"/>
        <end position="217"/>
    </location>
</feature>
<accession>A0A6J4LSD3</accession>
<protein>
    <submittedName>
        <fullName evidence="5">Transcriptional regulator, AcrR family</fullName>
    </submittedName>
</protein>
<dbReference type="GO" id="GO:0003700">
    <property type="term" value="F:DNA-binding transcription factor activity"/>
    <property type="evidence" value="ECO:0007669"/>
    <property type="project" value="TreeGrafter"/>
</dbReference>
<feature type="DNA-binding region" description="H-T-H motif" evidence="2">
    <location>
        <begin position="40"/>
        <end position="59"/>
    </location>
</feature>
<evidence type="ECO:0000259" key="4">
    <source>
        <dbReference type="PROSITE" id="PS50977"/>
    </source>
</evidence>
<dbReference type="InterPro" id="IPR041678">
    <property type="entry name" value="TetR_C_16"/>
</dbReference>
<evidence type="ECO:0000256" key="1">
    <source>
        <dbReference type="ARBA" id="ARBA00023125"/>
    </source>
</evidence>
<dbReference type="EMBL" id="CADCUH010000087">
    <property type="protein sequence ID" value="CAA9340278.1"/>
    <property type="molecule type" value="Genomic_DNA"/>
</dbReference>
<sequence length="217" mass="22502">MTPADGGRRTGRRPGDSGAREAILTAARHAFGTVGYGGATIRGIARAAAVDPALVHHYFATKEQLFVAALELPVDPTEVVPRLVEEGRDGLGERLARTFLGVWDATPGQGPMLALLRSAVSDPAAAQSFRDFLTRVVLEPLARACGPSETAPLRASLAASQLLGAAMARYVVGLEPLASSTVDELAPRLGAALDVHLAGPEPTRGSGPTAAVPDNKR</sequence>